<evidence type="ECO:0000256" key="1">
    <source>
        <dbReference type="SAM" id="SignalP"/>
    </source>
</evidence>
<evidence type="ECO:0000313" key="2">
    <source>
        <dbReference type="EMBL" id="KAF0322998.1"/>
    </source>
</evidence>
<evidence type="ECO:0000313" key="3">
    <source>
        <dbReference type="Proteomes" id="UP000434172"/>
    </source>
</evidence>
<dbReference type="EMBL" id="WOWK01000056">
    <property type="protein sequence ID" value="KAF0322998.1"/>
    <property type="molecule type" value="Genomic_DNA"/>
</dbReference>
<gene>
    <name evidence="2" type="ORF">GQ607_009761</name>
</gene>
<comment type="caution">
    <text evidence="2">The sequence shown here is derived from an EMBL/GenBank/DDBJ whole genome shotgun (WGS) entry which is preliminary data.</text>
</comment>
<keyword evidence="1" id="KW-0732">Signal</keyword>
<dbReference type="AlphaFoldDB" id="A0A8H3WEB5"/>
<feature type="chain" id="PRO_5034318320" evidence="1">
    <location>
        <begin position="17"/>
        <end position="136"/>
    </location>
</feature>
<sequence>MKSAAIFMILAATTVAAMCFSGGMTAEKGKFLKEEIKELKKKTRMEVVCNAIAGNGKVKWHKGEQRRFCLQEKDGLKWDFMLKYINWGTNTIKTKECMNGMEKEAYGCKHGGQTGYWNWEYMADPNQGYCEDLGWL</sequence>
<feature type="signal peptide" evidence="1">
    <location>
        <begin position="1"/>
        <end position="16"/>
    </location>
</feature>
<protein>
    <submittedName>
        <fullName evidence="2">Uncharacterized protein</fullName>
    </submittedName>
</protein>
<dbReference type="OrthoDB" id="4825549at2759"/>
<organism evidence="2 3">
    <name type="scientific">Colletotrichum asianum</name>
    <dbReference type="NCBI Taxonomy" id="702518"/>
    <lineage>
        <taxon>Eukaryota</taxon>
        <taxon>Fungi</taxon>
        <taxon>Dikarya</taxon>
        <taxon>Ascomycota</taxon>
        <taxon>Pezizomycotina</taxon>
        <taxon>Sordariomycetes</taxon>
        <taxon>Hypocreomycetidae</taxon>
        <taxon>Glomerellales</taxon>
        <taxon>Glomerellaceae</taxon>
        <taxon>Colletotrichum</taxon>
        <taxon>Colletotrichum gloeosporioides species complex</taxon>
    </lineage>
</organism>
<name>A0A8H3WEB5_9PEZI</name>
<reference evidence="2 3" key="1">
    <citation type="submission" date="2019-12" db="EMBL/GenBank/DDBJ databases">
        <title>A genome sequence resource for the geographically widespread anthracnose pathogen Colletotrichum asianum.</title>
        <authorList>
            <person name="Meng Y."/>
        </authorList>
    </citation>
    <scope>NUCLEOTIDE SEQUENCE [LARGE SCALE GENOMIC DNA]</scope>
    <source>
        <strain evidence="2 3">ICMP 18580</strain>
    </source>
</reference>
<proteinExistence type="predicted"/>
<keyword evidence="3" id="KW-1185">Reference proteome</keyword>
<accession>A0A8H3WEB5</accession>
<dbReference type="Proteomes" id="UP000434172">
    <property type="component" value="Unassembled WGS sequence"/>
</dbReference>